<reference evidence="3" key="1">
    <citation type="submission" date="2021-01" db="EMBL/GenBank/DDBJ databases">
        <authorList>
            <person name="Corre E."/>
            <person name="Pelletier E."/>
            <person name="Niang G."/>
            <person name="Scheremetjew M."/>
            <person name="Finn R."/>
            <person name="Kale V."/>
            <person name="Holt S."/>
            <person name="Cochrane G."/>
            <person name="Meng A."/>
            <person name="Brown T."/>
            <person name="Cohen L."/>
        </authorList>
    </citation>
    <scope>NUCLEOTIDE SEQUENCE</scope>
    <source>
        <strain evidence="3">MM31A-1</strain>
    </source>
</reference>
<protein>
    <recommendedName>
        <fullName evidence="4">Subtilisin</fullName>
    </recommendedName>
</protein>
<feature type="compositionally biased region" description="Basic residues" evidence="1">
    <location>
        <begin position="48"/>
        <end position="64"/>
    </location>
</feature>
<organism evidence="3">
    <name type="scientific">Chaetoceros debilis</name>
    <dbReference type="NCBI Taxonomy" id="122233"/>
    <lineage>
        <taxon>Eukaryota</taxon>
        <taxon>Sar</taxon>
        <taxon>Stramenopiles</taxon>
        <taxon>Ochrophyta</taxon>
        <taxon>Bacillariophyta</taxon>
        <taxon>Coscinodiscophyceae</taxon>
        <taxon>Chaetocerotophycidae</taxon>
        <taxon>Chaetocerotales</taxon>
        <taxon>Chaetocerotaceae</taxon>
        <taxon>Chaetoceros</taxon>
    </lineage>
</organism>
<name>A0A7S3PUP0_9STRA</name>
<gene>
    <name evidence="3" type="ORF">CDEB00056_LOCUS974</name>
</gene>
<dbReference type="EMBL" id="HBIO01001367">
    <property type="protein sequence ID" value="CAE0456133.1"/>
    <property type="molecule type" value="Transcribed_RNA"/>
</dbReference>
<proteinExistence type="predicted"/>
<evidence type="ECO:0008006" key="4">
    <source>
        <dbReference type="Google" id="ProtNLM"/>
    </source>
</evidence>
<accession>A0A7S3PUP0</accession>
<feature type="region of interest" description="Disordered" evidence="1">
    <location>
        <begin position="194"/>
        <end position="221"/>
    </location>
</feature>
<feature type="signal peptide" evidence="2">
    <location>
        <begin position="1"/>
        <end position="27"/>
    </location>
</feature>
<keyword evidence="2" id="KW-0732">Signal</keyword>
<evidence type="ECO:0000313" key="3">
    <source>
        <dbReference type="EMBL" id="CAE0456133.1"/>
    </source>
</evidence>
<feature type="chain" id="PRO_5031220232" description="Subtilisin" evidence="2">
    <location>
        <begin position="28"/>
        <end position="241"/>
    </location>
</feature>
<evidence type="ECO:0000256" key="1">
    <source>
        <dbReference type="SAM" id="MobiDB-lite"/>
    </source>
</evidence>
<evidence type="ECO:0000256" key="2">
    <source>
        <dbReference type="SAM" id="SignalP"/>
    </source>
</evidence>
<sequence length="241" mass="26324">MIATFFTRRNTAYLLVAMAVALSTVSAETQHHIRARPVEDNLKEKLANKKPSKVNRSLKSKASKSSKEKKKDKLQTTFSVGFNDDYEVMSGWIKIEMDKDDDMDIEYMIDNGPESCSDCYFAIMDESDCDDAGGADTLYSSSEDDDTENPWSEGGDGAVSTTSSGDGAGSILGVNSGHDFDDHHCKVVVVIGPEPESSSDSWSKSSKSSKRQLKSHKSSEDDDLNILLCGVLHKPGKTDDC</sequence>
<feature type="compositionally biased region" description="Basic residues" evidence="1">
    <location>
        <begin position="207"/>
        <end position="216"/>
    </location>
</feature>
<dbReference type="AlphaFoldDB" id="A0A7S3PUP0"/>
<feature type="compositionally biased region" description="Basic and acidic residues" evidence="1">
    <location>
        <begin position="38"/>
        <end position="47"/>
    </location>
</feature>
<feature type="region of interest" description="Disordered" evidence="1">
    <location>
        <begin position="133"/>
        <end position="173"/>
    </location>
</feature>
<feature type="region of interest" description="Disordered" evidence="1">
    <location>
        <begin position="38"/>
        <end position="72"/>
    </location>
</feature>